<evidence type="ECO:0008006" key="3">
    <source>
        <dbReference type="Google" id="ProtNLM"/>
    </source>
</evidence>
<proteinExistence type="predicted"/>
<dbReference type="RefSeq" id="WP_344673910.1">
    <property type="nucleotide sequence ID" value="NZ_BAAAZI010000006.1"/>
</dbReference>
<evidence type="ECO:0000313" key="2">
    <source>
        <dbReference type="Proteomes" id="UP001500101"/>
    </source>
</evidence>
<evidence type="ECO:0000313" key="1">
    <source>
        <dbReference type="EMBL" id="GAA4137736.1"/>
    </source>
</evidence>
<keyword evidence="2" id="KW-1185">Reference proteome</keyword>
<dbReference type="Pfam" id="PF02597">
    <property type="entry name" value="ThiS"/>
    <property type="match status" value="1"/>
</dbReference>
<dbReference type="PANTHER" id="PTHR34472:SF1">
    <property type="entry name" value="SULFUR CARRIER PROTEIN THIS"/>
    <property type="match status" value="1"/>
</dbReference>
<sequence>MEISINQQKKQFTEAPANLAILLEKEFPDLKGGIAVALNNRVIPKDQWSNTTLQAEDQILIIKATQGG</sequence>
<gene>
    <name evidence="1" type="ORF">GCM10022216_14030</name>
</gene>
<reference evidence="2" key="1">
    <citation type="journal article" date="2019" name="Int. J. Syst. Evol. Microbiol.">
        <title>The Global Catalogue of Microorganisms (GCM) 10K type strain sequencing project: providing services to taxonomists for standard genome sequencing and annotation.</title>
        <authorList>
            <consortium name="The Broad Institute Genomics Platform"/>
            <consortium name="The Broad Institute Genome Sequencing Center for Infectious Disease"/>
            <person name="Wu L."/>
            <person name="Ma J."/>
        </authorList>
    </citation>
    <scope>NUCLEOTIDE SEQUENCE [LARGE SCALE GENOMIC DNA]</scope>
    <source>
        <strain evidence="2">JCM 16704</strain>
    </source>
</reference>
<dbReference type="NCBIfam" id="TIGR01683">
    <property type="entry name" value="thiS"/>
    <property type="match status" value="1"/>
</dbReference>
<comment type="caution">
    <text evidence="1">The sequence shown here is derived from an EMBL/GenBank/DDBJ whole genome shotgun (WGS) entry which is preliminary data.</text>
</comment>
<dbReference type="InterPro" id="IPR003749">
    <property type="entry name" value="ThiS/MoaD-like"/>
</dbReference>
<dbReference type="Proteomes" id="UP001500101">
    <property type="component" value="Unassembled WGS sequence"/>
</dbReference>
<dbReference type="Gene3D" id="3.10.20.30">
    <property type="match status" value="1"/>
</dbReference>
<dbReference type="EMBL" id="BAAAZI010000006">
    <property type="protein sequence ID" value="GAA4137736.1"/>
    <property type="molecule type" value="Genomic_DNA"/>
</dbReference>
<dbReference type="InterPro" id="IPR016155">
    <property type="entry name" value="Mopterin_synth/thiamin_S_b"/>
</dbReference>
<name>A0ABP7YKX7_9SPHI</name>
<dbReference type="InterPro" id="IPR012675">
    <property type="entry name" value="Beta-grasp_dom_sf"/>
</dbReference>
<accession>A0ABP7YKX7</accession>
<dbReference type="SUPFAM" id="SSF54285">
    <property type="entry name" value="MoaD/ThiS"/>
    <property type="match status" value="1"/>
</dbReference>
<organism evidence="1 2">
    <name type="scientific">Sphingobacterium kyonggiense</name>
    <dbReference type="NCBI Taxonomy" id="714075"/>
    <lineage>
        <taxon>Bacteria</taxon>
        <taxon>Pseudomonadati</taxon>
        <taxon>Bacteroidota</taxon>
        <taxon>Sphingobacteriia</taxon>
        <taxon>Sphingobacteriales</taxon>
        <taxon>Sphingobacteriaceae</taxon>
        <taxon>Sphingobacterium</taxon>
    </lineage>
</organism>
<protein>
    <recommendedName>
        <fullName evidence="3">Sulfur carrier protein ThiS</fullName>
    </recommendedName>
</protein>
<dbReference type="CDD" id="cd00565">
    <property type="entry name" value="Ubl_ThiS"/>
    <property type="match status" value="1"/>
</dbReference>
<dbReference type="PANTHER" id="PTHR34472">
    <property type="entry name" value="SULFUR CARRIER PROTEIN THIS"/>
    <property type="match status" value="1"/>
</dbReference>
<dbReference type="InterPro" id="IPR010035">
    <property type="entry name" value="Thi_S"/>
</dbReference>